<feature type="signal peptide" evidence="1">
    <location>
        <begin position="1"/>
        <end position="17"/>
    </location>
</feature>
<accession>A0A9Q0JU97</accession>
<dbReference type="AlphaFoldDB" id="A0A9Q0JU97"/>
<name>A0A9Q0JU97_9MAGN</name>
<organism evidence="2 3">
    <name type="scientific">Protea cynaroides</name>
    <dbReference type="NCBI Taxonomy" id="273540"/>
    <lineage>
        <taxon>Eukaryota</taxon>
        <taxon>Viridiplantae</taxon>
        <taxon>Streptophyta</taxon>
        <taxon>Embryophyta</taxon>
        <taxon>Tracheophyta</taxon>
        <taxon>Spermatophyta</taxon>
        <taxon>Magnoliopsida</taxon>
        <taxon>Proteales</taxon>
        <taxon>Proteaceae</taxon>
        <taxon>Protea</taxon>
    </lineage>
</organism>
<keyword evidence="3" id="KW-1185">Reference proteome</keyword>
<sequence length="118" mass="13421">MWVWLWRLTIHVKRASACSLTLVVGDVAEVKAYTLEVETGSNKTSNKIARKEKKRVLMKAIGGGQDWRSQVNGSMHSCLQGSTTLLSKSYGAFHGRWTRLEKPSQWEQAYMPPNQFNH</sequence>
<protein>
    <recommendedName>
        <fullName evidence="4">Secreted protein</fullName>
    </recommendedName>
</protein>
<gene>
    <name evidence="2" type="ORF">NE237_028898</name>
</gene>
<reference evidence="2" key="1">
    <citation type="journal article" date="2023" name="Plant J.">
        <title>The genome of the king protea, Protea cynaroides.</title>
        <authorList>
            <person name="Chang J."/>
            <person name="Duong T.A."/>
            <person name="Schoeman C."/>
            <person name="Ma X."/>
            <person name="Roodt D."/>
            <person name="Barker N."/>
            <person name="Li Z."/>
            <person name="Van de Peer Y."/>
            <person name="Mizrachi E."/>
        </authorList>
    </citation>
    <scope>NUCLEOTIDE SEQUENCE</scope>
    <source>
        <tissue evidence="2">Young leaves</tissue>
    </source>
</reference>
<comment type="caution">
    <text evidence="2">The sequence shown here is derived from an EMBL/GenBank/DDBJ whole genome shotgun (WGS) entry which is preliminary data.</text>
</comment>
<evidence type="ECO:0000313" key="3">
    <source>
        <dbReference type="Proteomes" id="UP001141806"/>
    </source>
</evidence>
<evidence type="ECO:0000313" key="2">
    <source>
        <dbReference type="EMBL" id="KAJ4952066.1"/>
    </source>
</evidence>
<feature type="chain" id="PRO_5040144518" description="Secreted protein" evidence="1">
    <location>
        <begin position="18"/>
        <end position="118"/>
    </location>
</feature>
<keyword evidence="1" id="KW-0732">Signal</keyword>
<proteinExistence type="predicted"/>
<evidence type="ECO:0008006" key="4">
    <source>
        <dbReference type="Google" id="ProtNLM"/>
    </source>
</evidence>
<dbReference type="Proteomes" id="UP001141806">
    <property type="component" value="Unassembled WGS sequence"/>
</dbReference>
<evidence type="ECO:0000256" key="1">
    <source>
        <dbReference type="SAM" id="SignalP"/>
    </source>
</evidence>
<dbReference type="EMBL" id="JAMYWD010000012">
    <property type="protein sequence ID" value="KAJ4952066.1"/>
    <property type="molecule type" value="Genomic_DNA"/>
</dbReference>